<keyword evidence="3" id="KW-1185">Reference proteome</keyword>
<dbReference type="OrthoDB" id="2156220at2"/>
<dbReference type="RefSeq" id="WP_160606352.1">
    <property type="nucleotide sequence ID" value="NZ_WTYF01000003.1"/>
</dbReference>
<dbReference type="PANTHER" id="PTHR11220">
    <property type="entry name" value="HEME-BINDING PROTEIN-RELATED"/>
    <property type="match status" value="1"/>
</dbReference>
<dbReference type="InterPro" id="IPR011256">
    <property type="entry name" value="Reg_factor_effector_dom_sf"/>
</dbReference>
<evidence type="ECO:0000313" key="2">
    <source>
        <dbReference type="EMBL" id="MXO50034.1"/>
    </source>
</evidence>
<dbReference type="Gene3D" id="3.20.80.10">
    <property type="entry name" value="Regulatory factor, effector binding domain"/>
    <property type="match status" value="2"/>
</dbReference>
<dbReference type="EMBL" id="WTYF01000003">
    <property type="protein sequence ID" value="MXO50034.1"/>
    <property type="molecule type" value="Genomic_DNA"/>
</dbReference>
<accession>A0A844XWS1</accession>
<evidence type="ECO:0000313" key="3">
    <source>
        <dbReference type="Proteomes" id="UP000444185"/>
    </source>
</evidence>
<dbReference type="PANTHER" id="PTHR11220:SF1">
    <property type="entry name" value="HEME-BINDING PROTEIN 2"/>
    <property type="match status" value="1"/>
</dbReference>
<dbReference type="SUPFAM" id="SSF55136">
    <property type="entry name" value="Probable bacterial effector-binding domain"/>
    <property type="match status" value="2"/>
</dbReference>
<sequence>MKLWKAAAIGLGVLAAGATATYAYYRQAVDEPDYTLVREDGDFQLREYAPMIVAEVIHTGDRRPALNAGFRRLAAYIFAEDRPDQEIAMTSPVMQDQGAKIAMTAPVIQDQGAEIAMTAPVMQDGNDESGTWRTRFVMPPQYTRDTLPTPPQDITLTEVPSRRVVAVRFSGRGSDADLAEKEKALRDWIAKEGLVASGPAEFAFYDAPMVPPPLRRNEVIIPVE</sequence>
<dbReference type="InterPro" id="IPR006917">
    <property type="entry name" value="SOUL_heme-bd"/>
</dbReference>
<feature type="chain" id="PRO_5032928908" evidence="1">
    <location>
        <begin position="21"/>
        <end position="224"/>
    </location>
</feature>
<gene>
    <name evidence="2" type="ORF">GRI42_01800</name>
</gene>
<keyword evidence="1" id="KW-0732">Signal</keyword>
<protein>
    <submittedName>
        <fullName evidence="2">Heme-binding protein</fullName>
    </submittedName>
</protein>
<dbReference type="Pfam" id="PF04832">
    <property type="entry name" value="SOUL"/>
    <property type="match status" value="1"/>
</dbReference>
<proteinExistence type="predicted"/>
<name>A0A844XWS1_9SPHN</name>
<evidence type="ECO:0000256" key="1">
    <source>
        <dbReference type="SAM" id="SignalP"/>
    </source>
</evidence>
<dbReference type="Proteomes" id="UP000444185">
    <property type="component" value="Unassembled WGS sequence"/>
</dbReference>
<reference evidence="2 3" key="1">
    <citation type="submission" date="2019-12" db="EMBL/GenBank/DDBJ databases">
        <title>Genomic-based taxomic classification of the family Erythrobacteraceae.</title>
        <authorList>
            <person name="Xu L."/>
        </authorList>
    </citation>
    <scope>NUCLEOTIDE SEQUENCE [LARGE SCALE GENOMIC DNA]</scope>
    <source>
        <strain evidence="2 3">DSM 16225</strain>
    </source>
</reference>
<comment type="caution">
    <text evidence="2">The sequence shown here is derived from an EMBL/GenBank/DDBJ whole genome shotgun (WGS) entry which is preliminary data.</text>
</comment>
<feature type="signal peptide" evidence="1">
    <location>
        <begin position="1"/>
        <end position="20"/>
    </location>
</feature>
<dbReference type="AlphaFoldDB" id="A0A844XWS1"/>
<organism evidence="2 3">
    <name type="scientific">Qipengyuania gaetbuli</name>
    <dbReference type="NCBI Taxonomy" id="266952"/>
    <lineage>
        <taxon>Bacteria</taxon>
        <taxon>Pseudomonadati</taxon>
        <taxon>Pseudomonadota</taxon>
        <taxon>Alphaproteobacteria</taxon>
        <taxon>Sphingomonadales</taxon>
        <taxon>Erythrobacteraceae</taxon>
        <taxon>Qipengyuania</taxon>
    </lineage>
</organism>